<evidence type="ECO:0000313" key="4">
    <source>
        <dbReference type="EMBL" id="CAB4197478.1"/>
    </source>
</evidence>
<dbReference type="EMBL" id="LR797270">
    <property type="protein sequence ID" value="CAB4197478.1"/>
    <property type="molecule type" value="Genomic_DNA"/>
</dbReference>
<feature type="region of interest" description="Disordered" evidence="1">
    <location>
        <begin position="1"/>
        <end position="45"/>
    </location>
</feature>
<dbReference type="EMBL" id="LR796859">
    <property type="protein sequence ID" value="CAB4171095.1"/>
    <property type="molecule type" value="Genomic_DNA"/>
</dbReference>
<protein>
    <submittedName>
        <fullName evidence="4">Uncharacterized protein</fullName>
    </submittedName>
</protein>
<evidence type="ECO:0000313" key="2">
    <source>
        <dbReference type="EMBL" id="CAB4155210.1"/>
    </source>
</evidence>
<proteinExistence type="predicted"/>
<evidence type="ECO:0000313" key="3">
    <source>
        <dbReference type="EMBL" id="CAB4171095.1"/>
    </source>
</evidence>
<gene>
    <name evidence="4" type="ORF">UFOVP1307_14</name>
    <name evidence="2" type="ORF">UFOVP651_108</name>
    <name evidence="3" type="ORF">UFOVP902_187</name>
</gene>
<name>A0A6J5RV32_9CAUD</name>
<dbReference type="EMBL" id="LR796625">
    <property type="protein sequence ID" value="CAB4155210.1"/>
    <property type="molecule type" value="Genomic_DNA"/>
</dbReference>
<reference evidence="4" key="1">
    <citation type="submission" date="2020-05" db="EMBL/GenBank/DDBJ databases">
        <authorList>
            <person name="Chiriac C."/>
            <person name="Salcher M."/>
            <person name="Ghai R."/>
            <person name="Kavagutti S V."/>
        </authorList>
    </citation>
    <scope>NUCLEOTIDE SEQUENCE</scope>
</reference>
<evidence type="ECO:0000256" key="1">
    <source>
        <dbReference type="SAM" id="MobiDB-lite"/>
    </source>
</evidence>
<sequence length="257" mass="29137">MAEKHKSKYKKPENKKHTYRKDIKDYTMDDKDEKMNPKSAGEKLPNLLRKTDKEVIDNGSLVPKYEADDRLYKDLEDGEYDPKTALKRLTKRQDDEAKDVADVLADKIENLTREQAERIVREYVRRKIERVINEQIAPEDEEPIDPTAAPEVAPDPTAAPTVSPEAPAPAPAPTPEAPAAEPEMDAETKQAISIEKFVDQLREDGGNIARIKTLSKVFNLAMKEAEPEDLQNFYKLLRQFAVKKLATIENTPTAPEQ</sequence>
<accession>A0A6J5RV32</accession>
<feature type="region of interest" description="Disordered" evidence="1">
    <location>
        <begin position="130"/>
        <end position="190"/>
    </location>
</feature>
<feature type="compositionally biased region" description="Low complexity" evidence="1">
    <location>
        <begin position="156"/>
        <end position="165"/>
    </location>
</feature>
<feature type="compositionally biased region" description="Pro residues" evidence="1">
    <location>
        <begin position="166"/>
        <end position="176"/>
    </location>
</feature>
<organism evidence="4">
    <name type="scientific">uncultured Caudovirales phage</name>
    <dbReference type="NCBI Taxonomy" id="2100421"/>
    <lineage>
        <taxon>Viruses</taxon>
        <taxon>Duplodnaviria</taxon>
        <taxon>Heunggongvirae</taxon>
        <taxon>Uroviricota</taxon>
        <taxon>Caudoviricetes</taxon>
        <taxon>Peduoviridae</taxon>
        <taxon>Maltschvirus</taxon>
        <taxon>Maltschvirus maltsch</taxon>
    </lineage>
</organism>
<feature type="compositionally biased region" description="Basic and acidic residues" evidence="1">
    <location>
        <begin position="1"/>
        <end position="36"/>
    </location>
</feature>